<dbReference type="SUPFAM" id="SSF52833">
    <property type="entry name" value="Thioredoxin-like"/>
    <property type="match status" value="1"/>
</dbReference>
<feature type="domain" description="Glutaredoxin" evidence="1">
    <location>
        <begin position="2"/>
        <end position="39"/>
    </location>
</feature>
<reference evidence="2" key="1">
    <citation type="journal article" date="2020" name="Appl. Environ. Microbiol.">
        <title>Medium-Chain Fatty Acid Synthesis by 'Candidatus Weimeria bifida' gen. nov., sp. nov., and 'Candidatus Pseudoramibacter fermentans' sp. nov.</title>
        <authorList>
            <person name="Scarborough M.J."/>
            <person name="Myers K.S."/>
            <person name="Donohue T.J."/>
            <person name="Noguera D.R."/>
        </authorList>
    </citation>
    <scope>NUCLEOTIDE SEQUENCE</scope>
    <source>
        <strain evidence="2">LCO1.1</strain>
    </source>
</reference>
<dbReference type="Proteomes" id="UP000460257">
    <property type="component" value="Unassembled WGS sequence"/>
</dbReference>
<evidence type="ECO:0000313" key="2">
    <source>
        <dbReference type="EMBL" id="MQN01702.1"/>
    </source>
</evidence>
<evidence type="ECO:0000313" key="3">
    <source>
        <dbReference type="Proteomes" id="UP000460257"/>
    </source>
</evidence>
<evidence type="ECO:0000259" key="1">
    <source>
        <dbReference type="Pfam" id="PF00462"/>
    </source>
</evidence>
<dbReference type="EMBL" id="VOGC01000006">
    <property type="protein sequence ID" value="MQN01702.1"/>
    <property type="molecule type" value="Genomic_DNA"/>
</dbReference>
<sequence length="104" mass="11845">MVTIYGLKTCPYCDFVKAQIEGREDEFKYIDIGTHVKYMHQFMNLRDNRPEFDHSKEIGDIGIPAFVLEDGSITLDPAKVGLKEYDPSMPSCSIEDHRNGKKGC</sequence>
<protein>
    <submittedName>
        <fullName evidence="2">Glutaredoxin-related protein</fullName>
    </submittedName>
</protein>
<dbReference type="PROSITE" id="PS00195">
    <property type="entry name" value="GLUTAREDOXIN_1"/>
    <property type="match status" value="1"/>
</dbReference>
<organism evidence="2 3">
    <name type="scientific">Candidatus Weimeria bifida</name>
    <dbReference type="NCBI Taxonomy" id="2599074"/>
    <lineage>
        <taxon>Bacteria</taxon>
        <taxon>Bacillati</taxon>
        <taxon>Bacillota</taxon>
        <taxon>Clostridia</taxon>
        <taxon>Lachnospirales</taxon>
        <taxon>Lachnospiraceae</taxon>
        <taxon>Candidatus Weimeria</taxon>
    </lineage>
</organism>
<dbReference type="InterPro" id="IPR036249">
    <property type="entry name" value="Thioredoxin-like_sf"/>
</dbReference>
<dbReference type="Pfam" id="PF00462">
    <property type="entry name" value="Glutaredoxin"/>
    <property type="match status" value="1"/>
</dbReference>
<gene>
    <name evidence="2" type="ORF">FRC54_07240</name>
</gene>
<comment type="caution">
    <text evidence="2">The sequence shown here is derived from an EMBL/GenBank/DDBJ whole genome shotgun (WGS) entry which is preliminary data.</text>
</comment>
<dbReference type="AlphaFoldDB" id="A0A6N7IZL6"/>
<name>A0A6N7IZL6_9FIRM</name>
<keyword evidence="3" id="KW-1185">Reference proteome</keyword>
<dbReference type="InterPro" id="IPR002109">
    <property type="entry name" value="Glutaredoxin"/>
</dbReference>
<proteinExistence type="predicted"/>
<dbReference type="InterPro" id="IPR011767">
    <property type="entry name" value="GLR_AS"/>
</dbReference>
<dbReference type="Gene3D" id="3.40.30.10">
    <property type="entry name" value="Glutaredoxin"/>
    <property type="match status" value="1"/>
</dbReference>
<accession>A0A6N7IZL6</accession>